<evidence type="ECO:0000313" key="3">
    <source>
        <dbReference type="EMBL" id="OEU19012.1"/>
    </source>
</evidence>
<feature type="compositionally biased region" description="Basic and acidic residues" evidence="1">
    <location>
        <begin position="129"/>
        <end position="141"/>
    </location>
</feature>
<feature type="region of interest" description="Disordered" evidence="1">
    <location>
        <begin position="119"/>
        <end position="200"/>
    </location>
</feature>
<dbReference type="KEGG" id="fcy:FRACYDRAFT_268529"/>
<feature type="signal peptide" evidence="2">
    <location>
        <begin position="1"/>
        <end position="32"/>
    </location>
</feature>
<name>A0A1E7FLH5_9STRA</name>
<evidence type="ECO:0000256" key="1">
    <source>
        <dbReference type="SAM" id="MobiDB-lite"/>
    </source>
</evidence>
<evidence type="ECO:0000313" key="4">
    <source>
        <dbReference type="Proteomes" id="UP000095751"/>
    </source>
</evidence>
<proteinExistence type="predicted"/>
<gene>
    <name evidence="3" type="ORF">FRACYDRAFT_268529</name>
</gene>
<protein>
    <submittedName>
        <fullName evidence="3">Uncharacterized protein</fullName>
    </submittedName>
</protein>
<accession>A0A1E7FLH5</accession>
<keyword evidence="4" id="KW-1185">Reference proteome</keyword>
<dbReference type="EMBL" id="KV784356">
    <property type="protein sequence ID" value="OEU19012.1"/>
    <property type="molecule type" value="Genomic_DNA"/>
</dbReference>
<dbReference type="AlphaFoldDB" id="A0A1E7FLH5"/>
<feature type="chain" id="PRO_5009193280" evidence="2">
    <location>
        <begin position="33"/>
        <end position="214"/>
    </location>
</feature>
<keyword evidence="2" id="KW-0732">Signal</keyword>
<organism evidence="3 4">
    <name type="scientific">Fragilariopsis cylindrus CCMP1102</name>
    <dbReference type="NCBI Taxonomy" id="635003"/>
    <lineage>
        <taxon>Eukaryota</taxon>
        <taxon>Sar</taxon>
        <taxon>Stramenopiles</taxon>
        <taxon>Ochrophyta</taxon>
        <taxon>Bacillariophyta</taxon>
        <taxon>Bacillariophyceae</taxon>
        <taxon>Bacillariophycidae</taxon>
        <taxon>Bacillariales</taxon>
        <taxon>Bacillariaceae</taxon>
        <taxon>Fragilariopsis</taxon>
    </lineage>
</organism>
<dbReference type="InParanoid" id="A0A1E7FLH5"/>
<evidence type="ECO:0000256" key="2">
    <source>
        <dbReference type="SAM" id="SignalP"/>
    </source>
</evidence>
<dbReference type="Proteomes" id="UP000095751">
    <property type="component" value="Unassembled WGS sequence"/>
</dbReference>
<sequence length="214" mass="24705">MALQQHYSCCKQQFVFVLLLVIVGSCLLFATAAHQEVEVEQHQRYSKPRRLRDHSQLYQVIDDPNNTNKQRGLLNDVLDETSVLEFQQHKQQRRLKSEKIIKKVEKAVYSKEAKSDKASKVYARKSVKSKSEKVGKVEKSQFAKKFQKRGGSKSEKESKGQFAKKSFKRSKNEKEMNSKKTVGLKLKKARQAPSLDDTMEIMMSSMSMEFSMSM</sequence>
<reference evidence="3 4" key="1">
    <citation type="submission" date="2016-09" db="EMBL/GenBank/DDBJ databases">
        <title>Extensive genetic diversity and differential bi-allelic expression allows diatom success in the polar Southern Ocean.</title>
        <authorList>
            <consortium name="DOE Joint Genome Institute"/>
            <person name="Mock T."/>
            <person name="Otillar R.P."/>
            <person name="Strauss J."/>
            <person name="Dupont C."/>
            <person name="Frickenhaus S."/>
            <person name="Maumus F."/>
            <person name="Mcmullan M."/>
            <person name="Sanges R."/>
            <person name="Schmutz J."/>
            <person name="Toseland A."/>
            <person name="Valas R."/>
            <person name="Veluchamy A."/>
            <person name="Ward B.J."/>
            <person name="Allen A."/>
            <person name="Barry K."/>
            <person name="Falciatore A."/>
            <person name="Ferrante M."/>
            <person name="Fortunato A.E."/>
            <person name="Gloeckner G."/>
            <person name="Gruber A."/>
            <person name="Hipkin R."/>
            <person name="Janech M."/>
            <person name="Kroth P."/>
            <person name="Leese F."/>
            <person name="Lindquist E."/>
            <person name="Lyon B.R."/>
            <person name="Martin J."/>
            <person name="Mayer C."/>
            <person name="Parker M."/>
            <person name="Quesneville H."/>
            <person name="Raymond J."/>
            <person name="Uhlig C."/>
            <person name="Valentin K.U."/>
            <person name="Worden A.Z."/>
            <person name="Armbrust E.V."/>
            <person name="Bowler C."/>
            <person name="Green B."/>
            <person name="Moulton V."/>
            <person name="Van Oosterhout C."/>
            <person name="Grigoriev I."/>
        </authorList>
    </citation>
    <scope>NUCLEOTIDE SEQUENCE [LARGE SCALE GENOMIC DNA]</scope>
    <source>
        <strain evidence="3 4">CCMP1102</strain>
    </source>
</reference>